<reference evidence="6" key="1">
    <citation type="submission" date="2024-06" db="EMBL/GenBank/DDBJ databases">
        <authorList>
            <person name="Liu X."/>
            <person name="Lenzi L."/>
            <person name="Haldenby T S."/>
            <person name="Uol C."/>
        </authorList>
    </citation>
    <scope>NUCLEOTIDE SEQUENCE</scope>
</reference>
<organism evidence="6 7">
    <name type="scientific">Calicophoron daubneyi</name>
    <name type="common">Rumen fluke</name>
    <name type="synonym">Paramphistomum daubneyi</name>
    <dbReference type="NCBI Taxonomy" id="300641"/>
    <lineage>
        <taxon>Eukaryota</taxon>
        <taxon>Metazoa</taxon>
        <taxon>Spiralia</taxon>
        <taxon>Lophotrochozoa</taxon>
        <taxon>Platyhelminthes</taxon>
        <taxon>Trematoda</taxon>
        <taxon>Digenea</taxon>
        <taxon>Plagiorchiida</taxon>
        <taxon>Pronocephalata</taxon>
        <taxon>Paramphistomoidea</taxon>
        <taxon>Paramphistomidae</taxon>
        <taxon>Calicophoron</taxon>
    </lineage>
</organism>
<protein>
    <recommendedName>
        <fullName evidence="3">KIF-binding protein</fullName>
    </recommendedName>
</protein>
<evidence type="ECO:0000256" key="3">
    <source>
        <dbReference type="ARBA" id="ARBA00016840"/>
    </source>
</evidence>
<keyword evidence="5" id="KW-0206">Cytoskeleton</keyword>
<evidence type="ECO:0000313" key="6">
    <source>
        <dbReference type="EMBL" id="CAL5136407.1"/>
    </source>
</evidence>
<dbReference type="PANTHER" id="PTHR46321:SF1">
    <property type="entry name" value="KIF-BINDING PROTEIN"/>
    <property type="match status" value="1"/>
</dbReference>
<evidence type="ECO:0000313" key="7">
    <source>
        <dbReference type="Proteomes" id="UP001497525"/>
    </source>
</evidence>
<dbReference type="Pfam" id="PF12309">
    <property type="entry name" value="KBP_C"/>
    <property type="match status" value="1"/>
</dbReference>
<comment type="caution">
    <text evidence="6">The sequence shown here is derived from an EMBL/GenBank/DDBJ whole genome shotgun (WGS) entry which is preliminary data.</text>
</comment>
<dbReference type="InterPro" id="IPR022083">
    <property type="entry name" value="KBP"/>
</dbReference>
<evidence type="ECO:0000256" key="2">
    <source>
        <dbReference type="ARBA" id="ARBA00010305"/>
    </source>
</evidence>
<keyword evidence="4" id="KW-0963">Cytoplasm</keyword>
<comment type="subcellular location">
    <subcellularLocation>
        <location evidence="1">Cytoplasm</location>
        <location evidence="1">Cytoskeleton</location>
    </subcellularLocation>
</comment>
<dbReference type="GO" id="GO:0005856">
    <property type="term" value="C:cytoskeleton"/>
    <property type="evidence" value="ECO:0007669"/>
    <property type="project" value="UniProtKB-SubCell"/>
</dbReference>
<name>A0AAV2TG42_CALDB</name>
<proteinExistence type="inferred from homology"/>
<evidence type="ECO:0000256" key="4">
    <source>
        <dbReference type="ARBA" id="ARBA00022490"/>
    </source>
</evidence>
<sequence length="725" mass="82545">MLQVQNFIQENTQALREIRSLEYIRIKERDPVSSARVAVRKIYTQLLGRFENAFPRVHTTMHLLYWGFIRTRIAGTYLETREHAKANEILRPIFLQAEELKGVCSLMKKLRFPEQEKNGPQYNSSDIVLLSNFAGLFQTVFNLMAASLAGTGKKGEDNEHSPVHWLHCAKRVHELYVEHNLPHVGPTFWETITYRDFLGNVGDNPGEMDTNLELSPERLLFEHGYTSTVFLLAQAYQLINEPRHAAACCQLTLSRQLTFAQPFQDLVKFATPRDGHMRPRGASARRAKDTTSAIYCGSSRRLAWSISLVVRPFDPVEWAENAAALSNYYSSVEDSNNYYYNTLECLVSASAILDGPRHRPSIDIPVVNRPRGQSSHREARARANVYRALSKLGLVLLQKGSEAIAENPEVLMQVLDTGFKSSASEAAKDFGGMFQLDLRGTIWRLMGFGSVFEKDALSDGSMVDSVSNPDNLIDDLATCPVNYTSASHIFRMVFYCLSRAESYYKMDEYCSDAVSIIQDKSKAYKYLTTFELNPERQCRMLKRRIDMLENVTKTLSRVHYQMLCRELLSELGEAVASLSDLKRAAYEEAKKAGDKSAVHYAKKANTLTRRALDVYKDFLLTFRRPSQNLQPHVFSEVEIRPFLQAYLYSARLHSRIIPTDVPDRINNISRSLNQYKHILTLAEGHVKRNPFSTLKQTEEVRIAEEMVALLPAKIHRLSRGEPVSD</sequence>
<dbReference type="AlphaFoldDB" id="A0AAV2TG42"/>
<dbReference type="EMBL" id="CAXLJL010000312">
    <property type="protein sequence ID" value="CAL5136407.1"/>
    <property type="molecule type" value="Genomic_DNA"/>
</dbReference>
<comment type="similarity">
    <text evidence="2">Belongs to the KIF-binding protein family.</text>
</comment>
<dbReference type="Proteomes" id="UP001497525">
    <property type="component" value="Unassembled WGS sequence"/>
</dbReference>
<accession>A0AAV2TG42</accession>
<evidence type="ECO:0000256" key="5">
    <source>
        <dbReference type="ARBA" id="ARBA00023212"/>
    </source>
</evidence>
<dbReference type="PANTHER" id="PTHR46321">
    <property type="entry name" value="KIF1-BINDING PROTEIN"/>
    <property type="match status" value="1"/>
</dbReference>
<gene>
    <name evidence="6" type="ORF">CDAUBV1_LOCUS10502</name>
</gene>
<evidence type="ECO:0000256" key="1">
    <source>
        <dbReference type="ARBA" id="ARBA00004245"/>
    </source>
</evidence>